<dbReference type="GeneID" id="92990443"/>
<proteinExistence type="predicted"/>
<protein>
    <submittedName>
        <fullName evidence="1">Uncharacterized protein</fullName>
    </submittedName>
</protein>
<comment type="caution">
    <text evidence="1">The sequence shown here is derived from an EMBL/GenBank/DDBJ whole genome shotgun (WGS) entry which is preliminary data.</text>
</comment>
<reference evidence="1" key="1">
    <citation type="submission" date="2022-10" db="EMBL/GenBank/DDBJ databases">
        <title>Human gut microbiome strain richness.</title>
        <authorList>
            <person name="Chen-Liaw A."/>
        </authorList>
    </citation>
    <scope>NUCLEOTIDE SEQUENCE</scope>
    <source>
        <strain evidence="1">RTP21484st1_H8_RTP21484_190118</strain>
    </source>
</reference>
<dbReference type="EMBL" id="JAQQPO010000001">
    <property type="protein sequence ID" value="MDC7956837.1"/>
    <property type="molecule type" value="Genomic_DNA"/>
</dbReference>
<sequence>MKLFGFSLPGCLRYLPHGGRKCHKANVADGKRTEYPIWHKLRKAAGRFPCSQVKRRLPSALPSVSLYRKIRRERDAGMVWKKKAPMLAHRDFMESVSKERPSQKNRHLT</sequence>
<dbReference type="AlphaFoldDB" id="A0AAW6IAI2"/>
<name>A0AAW6IAI2_BACOV</name>
<evidence type="ECO:0000313" key="2">
    <source>
        <dbReference type="Proteomes" id="UP001215078"/>
    </source>
</evidence>
<organism evidence="1 2">
    <name type="scientific">Bacteroides ovatus</name>
    <dbReference type="NCBI Taxonomy" id="28116"/>
    <lineage>
        <taxon>Bacteria</taxon>
        <taxon>Pseudomonadati</taxon>
        <taxon>Bacteroidota</taxon>
        <taxon>Bacteroidia</taxon>
        <taxon>Bacteroidales</taxon>
        <taxon>Bacteroidaceae</taxon>
        <taxon>Bacteroides</taxon>
    </lineage>
</organism>
<evidence type="ECO:0000313" key="1">
    <source>
        <dbReference type="EMBL" id="MDC7956837.1"/>
    </source>
</evidence>
<accession>A0AAW6IAI2</accession>
<dbReference type="Proteomes" id="UP001215078">
    <property type="component" value="Unassembled WGS sequence"/>
</dbReference>
<gene>
    <name evidence="1" type="ORF">PQ628_01275</name>
</gene>
<dbReference type="RefSeq" id="WP_153882908.1">
    <property type="nucleotide sequence ID" value="NZ_JAQEVX010000004.1"/>
</dbReference>